<reference evidence="2 3" key="1">
    <citation type="submission" date="2018-04" db="EMBL/GenBank/DDBJ databases">
        <title>WGS assembly of Panicum hallii var. hallii HAL2.</title>
        <authorList>
            <person name="Lovell J."/>
            <person name="Jenkins J."/>
            <person name="Lowry D."/>
            <person name="Mamidi S."/>
            <person name="Sreedasyam A."/>
            <person name="Weng X."/>
            <person name="Barry K."/>
            <person name="Bonette J."/>
            <person name="Campitelli B."/>
            <person name="Daum C."/>
            <person name="Gordon S."/>
            <person name="Gould B."/>
            <person name="Lipzen A."/>
            <person name="MacQueen A."/>
            <person name="Palacio-Mejia J."/>
            <person name="Plott C."/>
            <person name="Shakirov E."/>
            <person name="Shu S."/>
            <person name="Yoshinaga Y."/>
            <person name="Zane M."/>
            <person name="Rokhsar D."/>
            <person name="Grimwood J."/>
            <person name="Schmutz J."/>
            <person name="Juenger T."/>
        </authorList>
    </citation>
    <scope>NUCLEOTIDE SEQUENCE [LARGE SCALE GENOMIC DNA]</scope>
    <source>
        <strain evidence="3">cv. HAL2</strain>
    </source>
</reference>
<dbReference type="Gramene" id="PUZ36712">
    <property type="protein sequence ID" value="PUZ36712"/>
    <property type="gene ID" value="GQ55_9G059900"/>
</dbReference>
<dbReference type="Proteomes" id="UP000244336">
    <property type="component" value="Chromosome 9"/>
</dbReference>
<gene>
    <name evidence="2" type="ORF">GQ55_9G059900</name>
</gene>
<dbReference type="PANTHER" id="PTHR33883">
    <property type="entry name" value="WPP DOMAIN-ASSOCIATED PROTEIN"/>
    <property type="match status" value="1"/>
</dbReference>
<evidence type="ECO:0000256" key="1">
    <source>
        <dbReference type="SAM" id="Coils"/>
    </source>
</evidence>
<dbReference type="InterPro" id="IPR037490">
    <property type="entry name" value="WAP"/>
</dbReference>
<protein>
    <recommendedName>
        <fullName evidence="4">WPP domain-associated protein</fullName>
    </recommendedName>
</protein>
<evidence type="ECO:0008006" key="4">
    <source>
        <dbReference type="Google" id="ProtNLM"/>
    </source>
</evidence>
<evidence type="ECO:0000313" key="3">
    <source>
        <dbReference type="Proteomes" id="UP000244336"/>
    </source>
</evidence>
<proteinExistence type="predicted"/>
<organism evidence="2 3">
    <name type="scientific">Panicum hallii var. hallii</name>
    <dbReference type="NCBI Taxonomy" id="1504633"/>
    <lineage>
        <taxon>Eukaryota</taxon>
        <taxon>Viridiplantae</taxon>
        <taxon>Streptophyta</taxon>
        <taxon>Embryophyta</taxon>
        <taxon>Tracheophyta</taxon>
        <taxon>Spermatophyta</taxon>
        <taxon>Magnoliopsida</taxon>
        <taxon>Liliopsida</taxon>
        <taxon>Poales</taxon>
        <taxon>Poaceae</taxon>
        <taxon>PACMAD clade</taxon>
        <taxon>Panicoideae</taxon>
        <taxon>Panicodae</taxon>
        <taxon>Paniceae</taxon>
        <taxon>Panicinae</taxon>
        <taxon>Panicum</taxon>
        <taxon>Panicum sect. Panicum</taxon>
    </lineage>
</organism>
<evidence type="ECO:0000313" key="2">
    <source>
        <dbReference type="EMBL" id="PUZ36712.1"/>
    </source>
</evidence>
<feature type="coiled-coil region" evidence="1">
    <location>
        <begin position="480"/>
        <end position="528"/>
    </location>
</feature>
<dbReference type="EMBL" id="CM009757">
    <property type="protein sequence ID" value="PUZ36712.1"/>
    <property type="molecule type" value="Genomic_DNA"/>
</dbReference>
<keyword evidence="3" id="KW-1185">Reference proteome</keyword>
<dbReference type="OrthoDB" id="619142at2759"/>
<dbReference type="AlphaFoldDB" id="A0A2T7C042"/>
<keyword evidence="1" id="KW-0175">Coiled coil</keyword>
<name>A0A2T7C042_9POAL</name>
<accession>A0A2T7C042</accession>
<dbReference type="STRING" id="1504633.A0A2T7C042"/>
<dbReference type="PANTHER" id="PTHR33883:SF6">
    <property type="entry name" value="WPP DOMAIN-ASSOCIATED PROTEIN"/>
    <property type="match status" value="1"/>
</dbReference>
<sequence>MEAPRPVSDPASLLFHHARAILVTACSFLPVNPDLDCSVLCWYALEHDGPLLVVLSERTNPLLRRSSSPSGVMLFQPHADNGAYSFLDTTGPCSTRFSSGSVTSEDSPALTPRLLSIQSSSSPDNYSSEWPDRAAASRSNRYLFDANAQARSAECLDLMRVEIDAQLGKLKGGVTGLENYALPDNGRVIGGAHLGMSLDVMLIEIDERFNALKLLMGAVFRQAREMLGSVNESASDLHWEHELQLELFGATIGECVSGLQEELERRLYEQINITNTMSRNWKEAIAQFAAMREDLGALCKLLLPSVPEAHISNSKHESSGSRSNRWKYTFFGKKTKEDRSPRAEDSKSFRKQKSFGAKDVISEKSDFRHLNGMSRDEVISYFKSEISKLKRMHESALQEKTEELFRFKREKGSHSLKNDVEFEPLRKKIPEIISRMDQIISKNIKVPAICMTHDELGERCRLTSRIDALYYENQHLRGLLADKMKDVKALSSQLSEASTELSLQLSSEEELLRQIDKIREEYEDLRIEGDVRDGLYQAVTKQLLDDSKDNMDGAAMNFSAKMSSLESVISEKDKALCLYNEENHRLKEKLAELEKGRLIQNHQEDPEVIKQESTEIVLRDIEVEPRTSPRRSNGHDLQYGELVKLNSSLEIESGALKEIDKKNVDHSSSTTKKEHEKQLECILISIMKLSKEFVEIEKKLSVGRTENRSEDLSDHCSHMVRQAVVLTKIGLWYKQMLETRRSELQKAEAKVVILGDKINAHLSLLQKIYLTLDRYSPTLQHHPGLLDAFLKTCKLVADLRSKRNEGETT</sequence>